<dbReference type="PROSITE" id="PS01156">
    <property type="entry name" value="TONB_DEPENDENT_REC_2"/>
    <property type="match status" value="1"/>
</dbReference>
<dbReference type="PANTHER" id="PTHR32552:SF74">
    <property type="entry name" value="HYDROXAMATE SIDEROPHORE RECEPTOR FHUE"/>
    <property type="match status" value="1"/>
</dbReference>
<dbReference type="GO" id="GO:0038023">
    <property type="term" value="F:signaling receptor activity"/>
    <property type="evidence" value="ECO:0007669"/>
    <property type="project" value="InterPro"/>
</dbReference>
<reference evidence="18 19" key="1">
    <citation type="submission" date="2016-10" db="EMBL/GenBank/DDBJ databases">
        <title>Genome Sequence of Pseudomonas putida GM4FR.</title>
        <authorList>
            <person name="Poehlein A."/>
            <person name="Wemheuer F."/>
            <person name="Hollensteiner J."/>
            <person name="Wemheuer B."/>
        </authorList>
    </citation>
    <scope>NUCLEOTIDE SEQUENCE [LARGE SCALE GENOMIC DNA]</scope>
    <source>
        <strain evidence="18 19">GM4FR</strain>
    </source>
</reference>
<keyword evidence="4 14" id="KW-1134">Transmembrane beta strand</keyword>
<dbReference type="Proteomes" id="UP000186736">
    <property type="component" value="Unassembled WGS sequence"/>
</dbReference>
<dbReference type="InterPro" id="IPR011662">
    <property type="entry name" value="Secretin/TonB_short_N"/>
</dbReference>
<evidence type="ECO:0000313" key="18">
    <source>
        <dbReference type="EMBL" id="OLS62236.1"/>
    </source>
</evidence>
<keyword evidence="13 14" id="KW-0998">Cell outer membrane</keyword>
<evidence type="ECO:0000256" key="14">
    <source>
        <dbReference type="PROSITE-ProRule" id="PRU01360"/>
    </source>
</evidence>
<evidence type="ECO:0000256" key="10">
    <source>
        <dbReference type="ARBA" id="ARBA00023077"/>
    </source>
</evidence>
<evidence type="ECO:0000259" key="17">
    <source>
        <dbReference type="SMART" id="SM00965"/>
    </source>
</evidence>
<sequence length="813" mass="89486">MQRLQRRCPLRLAWLMKQLLHRRPALLAGAALLPLMISTQAQAREISFDIPAQPLWSALQEWGRQSDFQVLVNPDDIQGKTSSPVQGRYSPEQAVQILLRHTQINYSLAGDTLTLVMTQTSSTLDITPTSISAEPLDPTTEGTGSYTTPMLTIGKSAESLRRTPQSVTVMTRQLMDDRNLTSLDQVLAQTPGMTFGQRNYGSHLYQSRGFAVNDESYMMDGIPGQAYNPTAWLPTDMAIYDRVEVLRGAAGLLIGAGSPGGAVNLVRKHASAEPRLTLIARAGSWDNYRLDLDAGGKLNDDGSVRGRFITAYEDDGSYLDEKHTSAPLFYGIVDIDLDEDTVLTTSLRRQTSDVRGYSIFGLPRYSDGTALDVPRSTALVQDWNRHQPEITEVFGEIAHRFNDDWTGKLSLIHSEGGFHQSIAYARGAVDPVTGSGSQFRGVEFRHTDIDSTGVDSVLDGHFELFGQAHQISSGVNWSRQTVLEKRAPLALRIPIDLEDVDHDAFPKPARPAWSAINRVVDERYGMFTKANLHLADPLALILGARLSWYTYDFDYRIGGGDFTDHQQARVTPFAGLIYDLDDDWSWYASYTDIFQPQSIYRSVDGSTLDPSIGASYETGIKGELLDKRLNVSAALFYIRQKGVYAIDTASDGKCLTNDVAGTCYVNSTVQRSRGIELETSGEVLPGLQVLAGYTFNLTRSSTGGAVSPETPKHLLRASASYTLPGAWDRLSIGGGVSAQSGYRNDAGQGVDYGAAGYAVWDARIAWKLDEHWTLGLNGDNLFDRKYYAAAAALDRGNLYGDPRSYMLTLRGDF</sequence>
<dbReference type="Pfam" id="PF00593">
    <property type="entry name" value="TonB_dep_Rec_b-barrel"/>
    <property type="match status" value="1"/>
</dbReference>
<dbReference type="CDD" id="cd01347">
    <property type="entry name" value="ligand_gated_channel"/>
    <property type="match status" value="1"/>
</dbReference>
<keyword evidence="3 14" id="KW-0813">Transport</keyword>
<keyword evidence="6 14" id="KW-0812">Transmembrane</keyword>
<keyword evidence="9" id="KW-0406">Ion transport</keyword>
<protein>
    <submittedName>
        <fullName evidence="18">Ferripyoverdine receptor</fullName>
    </submittedName>
</protein>
<dbReference type="InterPro" id="IPR010105">
    <property type="entry name" value="TonB_sidphr_rcpt"/>
</dbReference>
<dbReference type="FunFam" id="2.170.130.10:FF:000010">
    <property type="entry name" value="Ferripyoverdine receptor"/>
    <property type="match status" value="1"/>
</dbReference>
<dbReference type="InterPro" id="IPR010917">
    <property type="entry name" value="TonB_rcpt_CS"/>
</dbReference>
<evidence type="ECO:0000256" key="7">
    <source>
        <dbReference type="ARBA" id="ARBA00022729"/>
    </source>
</evidence>
<gene>
    <name evidence="18" type="primary">fpvA_1</name>
    <name evidence="18" type="ORF">PSEMO_31470</name>
</gene>
<keyword evidence="11 14" id="KW-0472">Membrane</keyword>
<comment type="similarity">
    <text evidence="2 14 16">Belongs to the TonB-dependent receptor family.</text>
</comment>
<evidence type="ECO:0000256" key="5">
    <source>
        <dbReference type="ARBA" id="ARBA00022496"/>
    </source>
</evidence>
<keyword evidence="10 16" id="KW-0798">TonB box</keyword>
<dbReference type="EMBL" id="MKZO01000025">
    <property type="protein sequence ID" value="OLS62236.1"/>
    <property type="molecule type" value="Genomic_DNA"/>
</dbReference>
<dbReference type="InterPro" id="IPR000531">
    <property type="entry name" value="Beta-barrel_TonB"/>
</dbReference>
<dbReference type="GO" id="GO:0015344">
    <property type="term" value="F:siderophore uptake transmembrane transporter activity"/>
    <property type="evidence" value="ECO:0007669"/>
    <property type="project" value="TreeGrafter"/>
</dbReference>
<dbReference type="Gene3D" id="2.170.130.10">
    <property type="entry name" value="TonB-dependent receptor, plug domain"/>
    <property type="match status" value="1"/>
</dbReference>
<evidence type="ECO:0000256" key="11">
    <source>
        <dbReference type="ARBA" id="ARBA00023136"/>
    </source>
</evidence>
<dbReference type="AlphaFoldDB" id="A0A1Q9R491"/>
<dbReference type="Gene3D" id="3.55.50.30">
    <property type="match status" value="1"/>
</dbReference>
<keyword evidence="12 18" id="KW-0675">Receptor</keyword>
<keyword evidence="5" id="KW-0410">Iron transport</keyword>
<evidence type="ECO:0000256" key="2">
    <source>
        <dbReference type="ARBA" id="ARBA00009810"/>
    </source>
</evidence>
<dbReference type="GO" id="GO:0009279">
    <property type="term" value="C:cell outer membrane"/>
    <property type="evidence" value="ECO:0007669"/>
    <property type="project" value="UniProtKB-SubCell"/>
</dbReference>
<keyword evidence="8" id="KW-0408">Iron</keyword>
<proteinExistence type="inferred from homology"/>
<evidence type="ECO:0000256" key="16">
    <source>
        <dbReference type="RuleBase" id="RU003357"/>
    </source>
</evidence>
<dbReference type="PANTHER" id="PTHR32552">
    <property type="entry name" value="FERRICHROME IRON RECEPTOR-RELATED"/>
    <property type="match status" value="1"/>
</dbReference>
<dbReference type="SMART" id="SM00965">
    <property type="entry name" value="STN"/>
    <property type="match status" value="1"/>
</dbReference>
<evidence type="ECO:0000256" key="6">
    <source>
        <dbReference type="ARBA" id="ARBA00022692"/>
    </source>
</evidence>
<evidence type="ECO:0000313" key="19">
    <source>
        <dbReference type="Proteomes" id="UP000186736"/>
    </source>
</evidence>
<dbReference type="Pfam" id="PF07715">
    <property type="entry name" value="Plug"/>
    <property type="match status" value="1"/>
</dbReference>
<dbReference type="PROSITE" id="PS52016">
    <property type="entry name" value="TONB_DEPENDENT_REC_3"/>
    <property type="match status" value="1"/>
</dbReference>
<dbReference type="InterPro" id="IPR012910">
    <property type="entry name" value="Plug_dom"/>
</dbReference>
<name>A0A1Q9R491_PSEPU</name>
<evidence type="ECO:0000256" key="1">
    <source>
        <dbReference type="ARBA" id="ARBA00004571"/>
    </source>
</evidence>
<evidence type="ECO:0000256" key="9">
    <source>
        <dbReference type="ARBA" id="ARBA00023065"/>
    </source>
</evidence>
<dbReference type="GO" id="GO:0015891">
    <property type="term" value="P:siderophore transport"/>
    <property type="evidence" value="ECO:0007669"/>
    <property type="project" value="InterPro"/>
</dbReference>
<evidence type="ECO:0000256" key="3">
    <source>
        <dbReference type="ARBA" id="ARBA00022448"/>
    </source>
</evidence>
<evidence type="ECO:0000256" key="4">
    <source>
        <dbReference type="ARBA" id="ARBA00022452"/>
    </source>
</evidence>
<dbReference type="Gene3D" id="2.40.170.20">
    <property type="entry name" value="TonB-dependent receptor, beta-barrel domain"/>
    <property type="match status" value="1"/>
</dbReference>
<evidence type="ECO:0000256" key="15">
    <source>
        <dbReference type="PROSITE-ProRule" id="PRU10144"/>
    </source>
</evidence>
<evidence type="ECO:0000256" key="12">
    <source>
        <dbReference type="ARBA" id="ARBA00023170"/>
    </source>
</evidence>
<dbReference type="SUPFAM" id="SSF56935">
    <property type="entry name" value="Porins"/>
    <property type="match status" value="1"/>
</dbReference>
<keyword evidence="7" id="KW-0732">Signal</keyword>
<dbReference type="InterPro" id="IPR037066">
    <property type="entry name" value="Plug_dom_sf"/>
</dbReference>
<dbReference type="NCBIfam" id="TIGR01783">
    <property type="entry name" value="TonB-siderophor"/>
    <property type="match status" value="1"/>
</dbReference>
<feature type="short sequence motif" description="TonB C-terminal box" evidence="15">
    <location>
        <begin position="796"/>
        <end position="813"/>
    </location>
</feature>
<dbReference type="InterPro" id="IPR039426">
    <property type="entry name" value="TonB-dep_rcpt-like"/>
</dbReference>
<evidence type="ECO:0000256" key="13">
    <source>
        <dbReference type="ARBA" id="ARBA00023237"/>
    </source>
</evidence>
<comment type="subcellular location">
    <subcellularLocation>
        <location evidence="1 14">Cell outer membrane</location>
        <topology evidence="1 14">Multi-pass membrane protein</topology>
    </subcellularLocation>
</comment>
<dbReference type="Pfam" id="PF07660">
    <property type="entry name" value="STN"/>
    <property type="match status" value="1"/>
</dbReference>
<dbReference type="InterPro" id="IPR036942">
    <property type="entry name" value="Beta-barrel_TonB_sf"/>
</dbReference>
<accession>A0A1Q9R491</accession>
<comment type="caution">
    <text evidence="18">The sequence shown here is derived from an EMBL/GenBank/DDBJ whole genome shotgun (WGS) entry which is preliminary data.</text>
</comment>
<organism evidence="18 19">
    <name type="scientific">Pseudomonas putida</name>
    <name type="common">Arthrobacter siderocapsulatus</name>
    <dbReference type="NCBI Taxonomy" id="303"/>
    <lineage>
        <taxon>Bacteria</taxon>
        <taxon>Pseudomonadati</taxon>
        <taxon>Pseudomonadota</taxon>
        <taxon>Gammaproteobacteria</taxon>
        <taxon>Pseudomonadales</taxon>
        <taxon>Pseudomonadaceae</taxon>
        <taxon>Pseudomonas</taxon>
    </lineage>
</organism>
<feature type="domain" description="Secretin/TonB short N-terminal" evidence="17">
    <location>
        <begin position="68"/>
        <end position="118"/>
    </location>
</feature>
<evidence type="ECO:0000256" key="8">
    <source>
        <dbReference type="ARBA" id="ARBA00023004"/>
    </source>
</evidence>